<dbReference type="Gene3D" id="1.20.1260.10">
    <property type="match status" value="1"/>
</dbReference>
<feature type="domain" description="Ferritin/DPS" evidence="3">
    <location>
        <begin position="17"/>
        <end position="156"/>
    </location>
</feature>
<organism evidence="4 5">
    <name type="scientific">Brockia lithotrophica</name>
    <dbReference type="NCBI Taxonomy" id="933949"/>
    <lineage>
        <taxon>Bacteria</taxon>
        <taxon>Bacillati</taxon>
        <taxon>Bacillota</taxon>
        <taxon>Bacilli</taxon>
        <taxon>Bacillales</taxon>
        <taxon>Bacillales Family X. Incertae Sedis</taxon>
        <taxon>Brockia</taxon>
    </lineage>
</organism>
<dbReference type="InterPro" id="IPR008331">
    <property type="entry name" value="Ferritin_DPS_dom"/>
</dbReference>
<dbReference type="GO" id="GO:0008199">
    <property type="term" value="F:ferric iron binding"/>
    <property type="evidence" value="ECO:0007669"/>
    <property type="project" value="InterPro"/>
</dbReference>
<protein>
    <submittedName>
        <fullName evidence="4">Non-specific DNA-binding protein Dps / Iron-binding ferritin-like antioxidant protein / Ferroxidase</fullName>
    </submittedName>
</protein>
<evidence type="ECO:0000256" key="1">
    <source>
        <dbReference type="ARBA" id="ARBA00009497"/>
    </source>
</evidence>
<sequence length="156" mass="17446">METRNVLSADVRRELAAALQPILAEAIDLERQAKQAHWNVKGPGFYGQHKLFDELHELAEGWIDLVAERIAQLGHLTEGTLQRAAELTRLPEFPLGLTSERDNVEQLAKALAAFTAHTREVLKKSEELGDPITADILTEVTRGAEKYLWFVEAHLG</sequence>
<dbReference type="PANTHER" id="PTHR42932">
    <property type="entry name" value="GENERAL STRESS PROTEIN 20U"/>
    <property type="match status" value="1"/>
</dbReference>
<dbReference type="GO" id="GO:0003677">
    <property type="term" value="F:DNA binding"/>
    <property type="evidence" value="ECO:0007669"/>
    <property type="project" value="UniProtKB-KW"/>
</dbReference>
<dbReference type="EMBL" id="PEBW01000002">
    <property type="protein sequence ID" value="PTQ52599.1"/>
    <property type="molecule type" value="Genomic_DNA"/>
</dbReference>
<dbReference type="PRINTS" id="PR01346">
    <property type="entry name" value="HELNAPAPROT"/>
</dbReference>
<dbReference type="InterPro" id="IPR009078">
    <property type="entry name" value="Ferritin-like_SF"/>
</dbReference>
<keyword evidence="4" id="KW-0238">DNA-binding</keyword>
<dbReference type="PANTHER" id="PTHR42932:SF3">
    <property type="entry name" value="DNA PROTECTION DURING STARVATION PROTEIN"/>
    <property type="match status" value="1"/>
</dbReference>
<reference evidence="4 5" key="1">
    <citation type="submission" date="2017-08" db="EMBL/GenBank/DDBJ databases">
        <title>Burning lignite coal seam in the remote Altai Mountains harbors a hydrogen-driven thermophilic microbial community.</title>
        <authorList>
            <person name="Kadnikov V.V."/>
            <person name="Mardanov A.V."/>
            <person name="Ivasenko D."/>
            <person name="Beletsky A.V."/>
            <person name="Karnachuk O.V."/>
            <person name="Ravin N.V."/>
        </authorList>
    </citation>
    <scope>NUCLEOTIDE SEQUENCE [LARGE SCALE GENOMIC DNA]</scope>
    <source>
        <strain evidence="4">AL31</strain>
    </source>
</reference>
<dbReference type="AlphaFoldDB" id="A0A2T5G8V2"/>
<dbReference type="InterPro" id="IPR002177">
    <property type="entry name" value="DPS_DNA-bd"/>
</dbReference>
<dbReference type="Pfam" id="PF00210">
    <property type="entry name" value="Ferritin"/>
    <property type="match status" value="1"/>
</dbReference>
<evidence type="ECO:0000313" key="4">
    <source>
        <dbReference type="EMBL" id="PTQ52599.1"/>
    </source>
</evidence>
<dbReference type="PIRSF" id="PIRSF005900">
    <property type="entry name" value="Dps"/>
    <property type="match status" value="1"/>
</dbReference>
<name>A0A2T5G8V2_9BACL</name>
<comment type="similarity">
    <text evidence="1 2">Belongs to the Dps family.</text>
</comment>
<evidence type="ECO:0000256" key="2">
    <source>
        <dbReference type="RuleBase" id="RU003875"/>
    </source>
</evidence>
<gene>
    <name evidence="4" type="ORF">BLITH_0778</name>
</gene>
<evidence type="ECO:0000259" key="3">
    <source>
        <dbReference type="Pfam" id="PF00210"/>
    </source>
</evidence>
<accession>A0A2T5G8V2</accession>
<dbReference type="SUPFAM" id="SSF47240">
    <property type="entry name" value="Ferritin-like"/>
    <property type="match status" value="1"/>
</dbReference>
<evidence type="ECO:0000313" key="5">
    <source>
        <dbReference type="Proteomes" id="UP000244016"/>
    </source>
</evidence>
<dbReference type="CDD" id="cd01043">
    <property type="entry name" value="DPS"/>
    <property type="match status" value="1"/>
</dbReference>
<dbReference type="InterPro" id="IPR012347">
    <property type="entry name" value="Ferritin-like"/>
</dbReference>
<comment type="caution">
    <text evidence="4">The sequence shown here is derived from an EMBL/GenBank/DDBJ whole genome shotgun (WGS) entry which is preliminary data.</text>
</comment>
<proteinExistence type="inferred from homology"/>
<dbReference type="Proteomes" id="UP000244016">
    <property type="component" value="Unassembled WGS sequence"/>
</dbReference>
<dbReference type="NCBIfam" id="NF006975">
    <property type="entry name" value="PRK09448.1"/>
    <property type="match status" value="1"/>
</dbReference>